<comment type="pathway">
    <text evidence="1 10">Lipid metabolism; fatty acid biosynthesis.</text>
</comment>
<proteinExistence type="inferred from homology"/>
<dbReference type="InterPro" id="IPR036291">
    <property type="entry name" value="NAD(P)-bd_dom_sf"/>
</dbReference>
<dbReference type="FunFam" id="3.40.50.720:FF:000115">
    <property type="entry name" value="3-oxoacyl-[acyl-carrier-protein] reductase FabG"/>
    <property type="match status" value="1"/>
</dbReference>
<dbReference type="PROSITE" id="PS00061">
    <property type="entry name" value="ADH_SHORT"/>
    <property type="match status" value="1"/>
</dbReference>
<feature type="binding site" evidence="9">
    <location>
        <position position="90"/>
    </location>
    <ligand>
        <name>NADP(+)</name>
        <dbReference type="ChEBI" id="CHEBI:58349"/>
    </ligand>
</feature>
<keyword evidence="4 9" id="KW-0521">NADP</keyword>
<dbReference type="InterPro" id="IPR020904">
    <property type="entry name" value="Sc_DH/Rdtase_CS"/>
</dbReference>
<keyword evidence="10" id="KW-0276">Fatty acid metabolism</keyword>
<feature type="domain" description="Ketoreductase" evidence="11">
    <location>
        <begin position="6"/>
        <end position="186"/>
    </location>
</feature>
<dbReference type="GO" id="GO:0006633">
    <property type="term" value="P:fatty acid biosynthetic process"/>
    <property type="evidence" value="ECO:0007669"/>
    <property type="project" value="UniProtKB-UniPathway"/>
</dbReference>
<dbReference type="NCBIfam" id="TIGR01830">
    <property type="entry name" value="3oxo_ACP_reduc"/>
    <property type="match status" value="1"/>
</dbReference>
<dbReference type="PANTHER" id="PTHR42879:SF2">
    <property type="entry name" value="3-OXOACYL-[ACYL-CARRIER-PROTEIN] REDUCTASE FABG"/>
    <property type="match status" value="1"/>
</dbReference>
<keyword evidence="13" id="KW-1185">Reference proteome</keyword>
<dbReference type="InterPro" id="IPR050259">
    <property type="entry name" value="SDR"/>
</dbReference>
<gene>
    <name evidence="12" type="ordered locus">Slip_1447</name>
</gene>
<name>D7CNC5_SYNLT</name>
<dbReference type="GO" id="GO:0004316">
    <property type="term" value="F:3-oxoacyl-[acyl-carrier-protein] reductase (NADPH) activity"/>
    <property type="evidence" value="ECO:0007669"/>
    <property type="project" value="UniProtKB-UniRule"/>
</dbReference>
<organism evidence="12 13">
    <name type="scientific">Syntrophothermus lipocalidus (strain DSM 12680 / TGB-C1)</name>
    <dbReference type="NCBI Taxonomy" id="643648"/>
    <lineage>
        <taxon>Bacteria</taxon>
        <taxon>Bacillati</taxon>
        <taxon>Bacillota</taxon>
        <taxon>Clostridia</taxon>
        <taxon>Eubacteriales</taxon>
        <taxon>Syntrophomonadaceae</taxon>
        <taxon>Syntrophothermus</taxon>
    </lineage>
</organism>
<dbReference type="NCBIfam" id="NF009466">
    <property type="entry name" value="PRK12826.1-2"/>
    <property type="match status" value="1"/>
</dbReference>
<evidence type="ECO:0000256" key="5">
    <source>
        <dbReference type="ARBA" id="ARBA00023002"/>
    </source>
</evidence>
<dbReference type="AlphaFoldDB" id="D7CNC5"/>
<dbReference type="InterPro" id="IPR002347">
    <property type="entry name" value="SDR_fam"/>
</dbReference>
<evidence type="ECO:0000256" key="10">
    <source>
        <dbReference type="RuleBase" id="RU366074"/>
    </source>
</evidence>
<reference evidence="12 13" key="2">
    <citation type="journal article" date="2010" name="Stand. Genomic Sci.">
        <title>Complete genome sequence of Syntrophothermus lipocalidus type strain (TGB-C1).</title>
        <authorList>
            <person name="Djao O.D."/>
            <person name="Zhang X."/>
            <person name="Lucas S."/>
            <person name="Lapidus A."/>
            <person name="Del Rio T.G."/>
            <person name="Nolan M."/>
            <person name="Tice H."/>
            <person name="Cheng J.F."/>
            <person name="Han C."/>
            <person name="Tapia R."/>
            <person name="Goodwin L."/>
            <person name="Pitluck S."/>
            <person name="Liolios K."/>
            <person name="Ivanova N."/>
            <person name="Mavromatis K."/>
            <person name="Mikhailova N."/>
            <person name="Ovchinnikova G."/>
            <person name="Pati A."/>
            <person name="Brambilla E."/>
            <person name="Chen A."/>
            <person name="Palaniappan K."/>
            <person name="Land M."/>
            <person name="Hauser L."/>
            <person name="Chang Y.J."/>
            <person name="Jeffries C.D."/>
            <person name="Rohde M."/>
            <person name="Sikorski J."/>
            <person name="Spring S."/>
            <person name="Goker M."/>
            <person name="Detter J.C."/>
            <person name="Woyke T."/>
            <person name="Bristow J."/>
            <person name="Eisen J.A."/>
            <person name="Markowitz V."/>
            <person name="Hugenholtz P."/>
            <person name="Kyrpides N.C."/>
            <person name="Klenk H.P."/>
        </authorList>
    </citation>
    <scope>NUCLEOTIDE SEQUENCE [LARGE SCALE GENOMIC DNA]</scope>
    <source>
        <strain evidence="13">DSM 12680 / TGB-C1</strain>
    </source>
</reference>
<dbReference type="NCBIfam" id="NF005559">
    <property type="entry name" value="PRK07231.1"/>
    <property type="match status" value="1"/>
</dbReference>
<evidence type="ECO:0000256" key="6">
    <source>
        <dbReference type="ARBA" id="ARBA00023221"/>
    </source>
</evidence>
<keyword evidence="10" id="KW-0443">Lipid metabolism</keyword>
<dbReference type="OrthoDB" id="9803333at2"/>
<evidence type="ECO:0000256" key="8">
    <source>
        <dbReference type="PIRSR" id="PIRSR611284-1"/>
    </source>
</evidence>
<comment type="function">
    <text evidence="10">Catalyzes the NADPH-dependent reduction of beta-ketoacyl-ACP substrates to beta-hydroxyacyl-ACP products, the first reductive step in the elongation cycle of fatty acid biosynthesis.</text>
</comment>
<evidence type="ECO:0000259" key="11">
    <source>
        <dbReference type="SMART" id="SM00822"/>
    </source>
</evidence>
<evidence type="ECO:0000256" key="9">
    <source>
        <dbReference type="PIRSR" id="PIRSR611284-2"/>
    </source>
</evidence>
<dbReference type="PANTHER" id="PTHR42879">
    <property type="entry name" value="3-OXOACYL-(ACYL-CARRIER-PROTEIN) REDUCTASE"/>
    <property type="match status" value="1"/>
</dbReference>
<dbReference type="InterPro" id="IPR057326">
    <property type="entry name" value="KR_dom"/>
</dbReference>
<dbReference type="PRINTS" id="PR00080">
    <property type="entry name" value="SDRFAMILY"/>
</dbReference>
<keyword evidence="5 10" id="KW-0560">Oxidoreductase</keyword>
<comment type="catalytic activity">
    <reaction evidence="7 10">
        <text>a (3R)-hydroxyacyl-[ACP] + NADP(+) = a 3-oxoacyl-[ACP] + NADPH + H(+)</text>
        <dbReference type="Rhea" id="RHEA:17397"/>
        <dbReference type="Rhea" id="RHEA-COMP:9916"/>
        <dbReference type="Rhea" id="RHEA-COMP:9945"/>
        <dbReference type="ChEBI" id="CHEBI:15378"/>
        <dbReference type="ChEBI" id="CHEBI:57783"/>
        <dbReference type="ChEBI" id="CHEBI:58349"/>
        <dbReference type="ChEBI" id="CHEBI:78776"/>
        <dbReference type="ChEBI" id="CHEBI:78827"/>
        <dbReference type="EC" id="1.1.1.100"/>
    </reaction>
</comment>
<reference evidence="13" key="1">
    <citation type="journal article" date="2010" name="Stand. Genomic Sci.">
        <title>Complete genome sequence of Syntrophothermus lipocalidus type strain (TGB-C1T).</title>
        <authorList>
            <consortium name="US DOE Joint Genome Institute (JGI-PGF)"/>
            <person name="Djao O."/>
            <person name="Zhang X."/>
            <person name="Lucas S."/>
            <person name="Lapidus A."/>
            <person name="Glavina Del Rio T."/>
            <person name="Nolan M."/>
            <person name="Tice H."/>
            <person name="Cheng J."/>
            <person name="Han C."/>
            <person name="Tapia R."/>
            <person name="Goodwin L."/>
            <person name="Pitluck S."/>
            <person name="Liolios K."/>
            <person name="Ivanova N."/>
            <person name="Mavromatis K."/>
            <person name="Mikhailova N."/>
            <person name="Ovchinnikova G."/>
            <person name="Pati A."/>
            <person name="Brambilla E."/>
            <person name="Chen A."/>
            <person name="Palaniappan K."/>
            <person name="Land M."/>
            <person name="Hauser L."/>
            <person name="Chang Y."/>
            <person name="Jeffries C."/>
            <person name="Rohde M."/>
            <person name="Sikorski J."/>
            <person name="Spring S."/>
            <person name="Goker M."/>
            <person name="Detter J."/>
            <person name="Woyke T."/>
            <person name="Bristow J."/>
            <person name="Eisen J."/>
            <person name="Markowitz V."/>
            <person name="Hugenholtz P."/>
            <person name="Kyrpides N."/>
            <person name="Klenk H."/>
        </authorList>
    </citation>
    <scope>NUCLEOTIDE SEQUENCE [LARGE SCALE GENOMIC DNA]</scope>
    <source>
        <strain evidence="13">DSM 12680 / TGB-C1</strain>
    </source>
</reference>
<dbReference type="CDD" id="cd05333">
    <property type="entry name" value="BKR_SDR_c"/>
    <property type="match status" value="1"/>
</dbReference>
<dbReference type="PRINTS" id="PR00081">
    <property type="entry name" value="GDHRDH"/>
</dbReference>
<dbReference type="EMBL" id="CP002048">
    <property type="protein sequence ID" value="ADI02210.1"/>
    <property type="molecule type" value="Genomic_DNA"/>
</dbReference>
<dbReference type="eggNOG" id="COG1028">
    <property type="taxonomic scope" value="Bacteria"/>
</dbReference>
<dbReference type="Proteomes" id="UP000000378">
    <property type="component" value="Chromosome"/>
</dbReference>
<dbReference type="GO" id="GO:0051287">
    <property type="term" value="F:NAD binding"/>
    <property type="evidence" value="ECO:0007669"/>
    <property type="project" value="UniProtKB-UniRule"/>
</dbReference>
<dbReference type="GO" id="GO:0008202">
    <property type="term" value="P:steroid metabolic process"/>
    <property type="evidence" value="ECO:0007669"/>
    <property type="project" value="UniProtKB-KW"/>
</dbReference>
<evidence type="ECO:0000256" key="3">
    <source>
        <dbReference type="ARBA" id="ARBA00012948"/>
    </source>
</evidence>
<dbReference type="SMART" id="SM00822">
    <property type="entry name" value="PKS_KR"/>
    <property type="match status" value="1"/>
</dbReference>
<evidence type="ECO:0000313" key="12">
    <source>
        <dbReference type="EMBL" id="ADI02210.1"/>
    </source>
</evidence>
<dbReference type="RefSeq" id="WP_013175612.1">
    <property type="nucleotide sequence ID" value="NC_014220.1"/>
</dbReference>
<dbReference type="HOGENOM" id="CLU_010194_1_3_9"/>
<dbReference type="KEGG" id="slp:Slip_1447"/>
<feature type="active site" description="Proton acceptor" evidence="8">
    <location>
        <position position="155"/>
    </location>
</feature>
<feature type="binding site" evidence="9">
    <location>
        <position position="188"/>
    </location>
    <ligand>
        <name>NADP(+)</name>
        <dbReference type="ChEBI" id="CHEBI:58349"/>
    </ligand>
</feature>
<evidence type="ECO:0000256" key="2">
    <source>
        <dbReference type="ARBA" id="ARBA00006484"/>
    </source>
</evidence>
<keyword evidence="6" id="KW-0753">Steroid metabolism</keyword>
<sequence>MVSENKVAVVTGSARGIGKAIAMRLAREGFRVVLNDVGAQQELDEVVEEIKSLGTEAIGVLADISDPKQVKGLFQQAVAAFGTVNVLVNNAGIARDNLLVRISDEEWEQTLRINLTGTFLCTREAIRIMMKNKQGRIINLASVVGLSGNVGQAHYAASKAGVIGFTRSVAKEYGSRGITVNAVAPGYIETAMTASFSPEARQSLVSRIPLGRPGTPEEVAAVVAFLASDDASYVNGQVIPVDGGMT</sequence>
<dbReference type="Pfam" id="PF13561">
    <property type="entry name" value="adh_short_C2"/>
    <property type="match status" value="1"/>
</dbReference>
<feature type="binding site" evidence="9">
    <location>
        <begin position="155"/>
        <end position="159"/>
    </location>
    <ligand>
        <name>NADP(+)</name>
        <dbReference type="ChEBI" id="CHEBI:58349"/>
    </ligand>
</feature>
<dbReference type="STRING" id="643648.Slip_1447"/>
<evidence type="ECO:0000313" key="13">
    <source>
        <dbReference type="Proteomes" id="UP000000378"/>
    </source>
</evidence>
<protein>
    <recommendedName>
        <fullName evidence="3 10">3-oxoacyl-[acyl-carrier-protein] reductase</fullName>
        <ecNumber evidence="3 10">1.1.1.100</ecNumber>
    </recommendedName>
</protein>
<evidence type="ECO:0000256" key="4">
    <source>
        <dbReference type="ARBA" id="ARBA00022857"/>
    </source>
</evidence>
<dbReference type="SUPFAM" id="SSF51735">
    <property type="entry name" value="NAD(P)-binding Rossmann-fold domains"/>
    <property type="match status" value="1"/>
</dbReference>
<comment type="similarity">
    <text evidence="2 10">Belongs to the short-chain dehydrogenases/reductases (SDR) family.</text>
</comment>
<accession>D7CNC5</accession>
<dbReference type="Gene3D" id="3.40.50.720">
    <property type="entry name" value="NAD(P)-binding Rossmann-like Domain"/>
    <property type="match status" value="1"/>
</dbReference>
<dbReference type="InterPro" id="IPR011284">
    <property type="entry name" value="3oxo_ACP_reduc"/>
</dbReference>
<dbReference type="UniPathway" id="UPA00094"/>
<feature type="binding site" evidence="9">
    <location>
        <begin position="12"/>
        <end position="15"/>
    </location>
    <ligand>
        <name>NADP(+)</name>
        <dbReference type="ChEBI" id="CHEBI:58349"/>
    </ligand>
</feature>
<comment type="subunit">
    <text evidence="10">Homotetramer.</text>
</comment>
<dbReference type="EC" id="1.1.1.100" evidence="3 10"/>
<keyword evidence="10" id="KW-0444">Lipid biosynthesis</keyword>
<evidence type="ECO:0000256" key="1">
    <source>
        <dbReference type="ARBA" id="ARBA00005194"/>
    </source>
</evidence>
<keyword evidence="10" id="KW-0275">Fatty acid biosynthesis</keyword>
<evidence type="ECO:0000256" key="7">
    <source>
        <dbReference type="ARBA" id="ARBA00048508"/>
    </source>
</evidence>